<dbReference type="SUPFAM" id="SSF50630">
    <property type="entry name" value="Acid proteases"/>
    <property type="match status" value="1"/>
</dbReference>
<dbReference type="InterPro" id="IPR001461">
    <property type="entry name" value="Aspartic_peptidase_A1"/>
</dbReference>
<dbReference type="RefSeq" id="NP_983552.1">
    <property type="nucleotide sequence ID" value="NM_208905.1"/>
</dbReference>
<dbReference type="KEGG" id="ago:AGOS_ACR150W"/>
<proteinExistence type="inferred from homology"/>
<dbReference type="eggNOG" id="KOG1339">
    <property type="taxonomic scope" value="Eukaryota"/>
</dbReference>
<dbReference type="Proteomes" id="UP000000591">
    <property type="component" value="Chromosome III"/>
</dbReference>
<dbReference type="Gene3D" id="2.40.70.10">
    <property type="entry name" value="Acid Proteases"/>
    <property type="match status" value="2"/>
</dbReference>
<reference evidence="6" key="2">
    <citation type="journal article" date="2013" name="G3 (Bethesda)">
        <title>Genomes of Ashbya fungi isolated from insects reveal four mating-type loci, numerous translocations, lack of transposons, and distinct gene duplications.</title>
        <authorList>
            <person name="Dietrich F.S."/>
            <person name="Voegeli S."/>
            <person name="Kuo S."/>
            <person name="Philippsen P."/>
        </authorList>
    </citation>
    <scope>GENOME REANNOTATION</scope>
    <source>
        <strain evidence="6">ATCC 10895 / CBS 109.51 / FGSC 9923 / NRRL Y-1056</strain>
    </source>
</reference>
<dbReference type="PANTHER" id="PTHR47966:SF51">
    <property type="entry name" value="BETA-SITE APP-CLEAVING ENZYME, ISOFORM A-RELATED"/>
    <property type="match status" value="1"/>
</dbReference>
<dbReference type="FunCoup" id="Q75BX1">
    <property type="interactions" value="15"/>
</dbReference>
<dbReference type="GeneID" id="4619684"/>
<dbReference type="GO" id="GO:0006508">
    <property type="term" value="P:proteolysis"/>
    <property type="evidence" value="ECO:0007669"/>
    <property type="project" value="InterPro"/>
</dbReference>
<accession>Q75BX1</accession>
<keyword evidence="6" id="KW-1185">Reference proteome</keyword>
<keyword evidence="3" id="KW-0732">Signal</keyword>
<evidence type="ECO:0000259" key="4">
    <source>
        <dbReference type="PROSITE" id="PS51767"/>
    </source>
</evidence>
<comment type="similarity">
    <text evidence="1">Belongs to the peptidase A1 family.</text>
</comment>
<protein>
    <submittedName>
        <fullName evidence="5">ACR150Wp</fullName>
    </submittedName>
</protein>
<evidence type="ECO:0000256" key="2">
    <source>
        <dbReference type="SAM" id="Phobius"/>
    </source>
</evidence>
<name>Q75BX1_EREGS</name>
<evidence type="ECO:0000313" key="6">
    <source>
        <dbReference type="Proteomes" id="UP000000591"/>
    </source>
</evidence>
<dbReference type="GO" id="GO:0005576">
    <property type="term" value="C:extracellular region"/>
    <property type="evidence" value="ECO:0000318"/>
    <property type="project" value="GO_Central"/>
</dbReference>
<dbReference type="PROSITE" id="PS51767">
    <property type="entry name" value="PEPTIDASE_A1"/>
    <property type="match status" value="1"/>
</dbReference>
<evidence type="ECO:0000256" key="3">
    <source>
        <dbReference type="SAM" id="SignalP"/>
    </source>
</evidence>
<dbReference type="Pfam" id="PF00026">
    <property type="entry name" value="Asp"/>
    <property type="match status" value="1"/>
</dbReference>
<dbReference type="InParanoid" id="Q75BX1"/>
<dbReference type="EMBL" id="AE016816">
    <property type="protein sequence ID" value="AAS51376.1"/>
    <property type="molecule type" value="Genomic_DNA"/>
</dbReference>
<dbReference type="GO" id="GO:0009277">
    <property type="term" value="C:fungal-type cell wall"/>
    <property type="evidence" value="ECO:0000318"/>
    <property type="project" value="GO_Central"/>
</dbReference>
<dbReference type="PANTHER" id="PTHR47966">
    <property type="entry name" value="BETA-SITE APP-CLEAVING ENZYME, ISOFORM A-RELATED"/>
    <property type="match status" value="1"/>
</dbReference>
<dbReference type="CDD" id="cd05471">
    <property type="entry name" value="pepsin_like"/>
    <property type="match status" value="1"/>
</dbReference>
<reference evidence="5 6" key="1">
    <citation type="journal article" date="2004" name="Science">
        <title>The Ashbya gossypii genome as a tool for mapping the ancient Saccharomyces cerevisiae genome.</title>
        <authorList>
            <person name="Dietrich F.S."/>
            <person name="Voegeli S."/>
            <person name="Brachat S."/>
            <person name="Lerch A."/>
            <person name="Gates K."/>
            <person name="Steiner S."/>
            <person name="Mohr C."/>
            <person name="Pohlmann R."/>
            <person name="Luedi P."/>
            <person name="Choi S."/>
            <person name="Wing R.A."/>
            <person name="Flavier A."/>
            <person name="Gaffney T.D."/>
            <person name="Philippsen P."/>
        </authorList>
    </citation>
    <scope>NUCLEOTIDE SEQUENCE [LARGE SCALE GENOMIC DNA]</scope>
    <source>
        <strain evidence="6">ATCC 10895 / CBS 109.51 / FGSC 9923 / NRRL Y-1056</strain>
    </source>
</reference>
<keyword evidence="2" id="KW-0472">Membrane</keyword>
<feature type="domain" description="Peptidase A1" evidence="4">
    <location>
        <begin position="44"/>
        <end position="416"/>
    </location>
</feature>
<dbReference type="OMA" id="KNIYMAM"/>
<sequence length="553" mass="59776">MLSNTAAAAVLGLALGTALGTSSAQSQATDFPTLAIGRDESLLPVVELRVGTPGQRERLRLDITQPYMWLVSGRLYPECDRKKGNCLTGNLYFPKASETYHAGDGETYNLTMADGIQISGLLGYEEVNFNRSDVRVRDGNVHLAPREGVKVERMGFLEATTMTDIHAGLGLSGRVNNPDPLGDAARGSEFFFLDKMRDAGLISSRSYSLWFGNDNTSAVDLPTVLEDIGTLMLGAVDPRLYYGNFYQYDGVPSVDIASGQHTRGGYPIVPLTRVQLLGTEGRQLNLTDDTFAEPVLLNSRFMTSFLPKSIVQQIARQTNAVFTKSSNRLIVECSLLKEEASFRFHFGELVVEVPLSDFIGPTNLRAGTSILAPDTNETCYLKLMPSTGMGFSMLGMPILRKLYIAADTESGAVGMALAVRPVDRNVTSLPRSTGEVAAIRSGSIPFATPVTLPCTSSMTLSMFSKNISASVLDGFTGTIHSNGFFGPRSGELRTKSTDLISRSTSTKKSDSSPSSANAAIHHPRFSGRTYFDVGYSTFSITALCSLFLIGFLI</sequence>
<feature type="chain" id="PRO_5004286541" evidence="3">
    <location>
        <begin position="21"/>
        <end position="553"/>
    </location>
</feature>
<dbReference type="GO" id="GO:0031505">
    <property type="term" value="P:fungal-type cell wall organization"/>
    <property type="evidence" value="ECO:0000318"/>
    <property type="project" value="GO_Central"/>
</dbReference>
<dbReference type="InterPro" id="IPR034164">
    <property type="entry name" value="Pepsin-like_dom"/>
</dbReference>
<gene>
    <name evidence="5" type="ORF">AGOS_ACR150W</name>
</gene>
<dbReference type="HOGENOM" id="CLU_023427_0_0_1"/>
<feature type="signal peptide" evidence="3">
    <location>
        <begin position="1"/>
        <end position="20"/>
    </location>
</feature>
<keyword evidence="2" id="KW-1133">Transmembrane helix</keyword>
<evidence type="ECO:0000256" key="1">
    <source>
        <dbReference type="ARBA" id="ARBA00007447"/>
    </source>
</evidence>
<organism evidence="5 6">
    <name type="scientific">Eremothecium gossypii (strain ATCC 10895 / CBS 109.51 / FGSC 9923 / NRRL Y-1056)</name>
    <name type="common">Yeast</name>
    <name type="synonym">Ashbya gossypii</name>
    <dbReference type="NCBI Taxonomy" id="284811"/>
    <lineage>
        <taxon>Eukaryota</taxon>
        <taxon>Fungi</taxon>
        <taxon>Dikarya</taxon>
        <taxon>Ascomycota</taxon>
        <taxon>Saccharomycotina</taxon>
        <taxon>Saccharomycetes</taxon>
        <taxon>Saccharomycetales</taxon>
        <taxon>Saccharomycetaceae</taxon>
        <taxon>Eremothecium</taxon>
    </lineage>
</organism>
<dbReference type="OrthoDB" id="771136at2759"/>
<evidence type="ECO:0000313" key="5">
    <source>
        <dbReference type="EMBL" id="AAS51376.1"/>
    </source>
</evidence>
<dbReference type="InterPro" id="IPR021109">
    <property type="entry name" value="Peptidase_aspartic_dom_sf"/>
</dbReference>
<feature type="transmembrane region" description="Helical" evidence="2">
    <location>
        <begin position="533"/>
        <end position="552"/>
    </location>
</feature>
<dbReference type="InterPro" id="IPR033121">
    <property type="entry name" value="PEPTIDASE_A1"/>
</dbReference>
<keyword evidence="2" id="KW-0812">Transmembrane</keyword>
<dbReference type="AlphaFoldDB" id="Q75BX1"/>
<dbReference type="GO" id="GO:0004190">
    <property type="term" value="F:aspartic-type endopeptidase activity"/>
    <property type="evidence" value="ECO:0007669"/>
    <property type="project" value="InterPro"/>
</dbReference>